<name>A0ACC0J7I7_CHOFU</name>
<keyword evidence="2" id="KW-1185">Reference proteome</keyword>
<proteinExistence type="predicted"/>
<dbReference type="EMBL" id="CM046114">
    <property type="protein sequence ID" value="KAI8420067.1"/>
    <property type="molecule type" value="Genomic_DNA"/>
</dbReference>
<accession>A0ACC0J7I7</accession>
<gene>
    <name evidence="1" type="ORF">MSG28_008655</name>
</gene>
<evidence type="ECO:0000313" key="1">
    <source>
        <dbReference type="EMBL" id="KAI8420067.1"/>
    </source>
</evidence>
<evidence type="ECO:0000313" key="2">
    <source>
        <dbReference type="Proteomes" id="UP001064048"/>
    </source>
</evidence>
<sequence length="123" mass="14119">MDPFSIFLLQPAKSVFEIRRFEAAGFDSMDEESDVTVEINVPIPWNYCAQHPNRSFAEQRPVRVSPSLFEVELTASEEDDASVLELIIPYQQPRYKKLPTSSPLKTKIKAPKYVCGFLCCFRK</sequence>
<comment type="caution">
    <text evidence="1">The sequence shown here is derived from an EMBL/GenBank/DDBJ whole genome shotgun (WGS) entry which is preliminary data.</text>
</comment>
<reference evidence="1 2" key="1">
    <citation type="journal article" date="2022" name="Genome Biol. Evol.">
        <title>The Spruce Budworm Genome: Reconstructing the Evolutionary History of Antifreeze Proteins.</title>
        <authorList>
            <person name="Beliveau C."/>
            <person name="Gagne P."/>
            <person name="Picq S."/>
            <person name="Vernygora O."/>
            <person name="Keeling C.I."/>
            <person name="Pinkney K."/>
            <person name="Doucet D."/>
            <person name="Wen F."/>
            <person name="Johnston J.S."/>
            <person name="Maaroufi H."/>
            <person name="Boyle B."/>
            <person name="Laroche J."/>
            <person name="Dewar K."/>
            <person name="Juretic N."/>
            <person name="Blackburn G."/>
            <person name="Nisole A."/>
            <person name="Brunet B."/>
            <person name="Brandao M."/>
            <person name="Lumley L."/>
            <person name="Duan J."/>
            <person name="Quan G."/>
            <person name="Lucarotti C.J."/>
            <person name="Roe A.D."/>
            <person name="Sperling F.A.H."/>
            <person name="Levesque R.C."/>
            <person name="Cusson M."/>
        </authorList>
    </citation>
    <scope>NUCLEOTIDE SEQUENCE [LARGE SCALE GENOMIC DNA]</scope>
    <source>
        <strain evidence="1">Glfc:IPQL:Cfum</strain>
    </source>
</reference>
<dbReference type="Proteomes" id="UP001064048">
    <property type="component" value="Chromosome 14"/>
</dbReference>
<organism evidence="1 2">
    <name type="scientific">Choristoneura fumiferana</name>
    <name type="common">Spruce budworm moth</name>
    <name type="synonym">Archips fumiferana</name>
    <dbReference type="NCBI Taxonomy" id="7141"/>
    <lineage>
        <taxon>Eukaryota</taxon>
        <taxon>Metazoa</taxon>
        <taxon>Ecdysozoa</taxon>
        <taxon>Arthropoda</taxon>
        <taxon>Hexapoda</taxon>
        <taxon>Insecta</taxon>
        <taxon>Pterygota</taxon>
        <taxon>Neoptera</taxon>
        <taxon>Endopterygota</taxon>
        <taxon>Lepidoptera</taxon>
        <taxon>Glossata</taxon>
        <taxon>Ditrysia</taxon>
        <taxon>Tortricoidea</taxon>
        <taxon>Tortricidae</taxon>
        <taxon>Tortricinae</taxon>
        <taxon>Choristoneura</taxon>
    </lineage>
</organism>
<protein>
    <submittedName>
        <fullName evidence="1">Uncharacterized protein</fullName>
    </submittedName>
</protein>